<dbReference type="STRING" id="1429083.GCA_001885685_01905"/>
<dbReference type="Gene3D" id="1.10.287.1260">
    <property type="match status" value="2"/>
</dbReference>
<feature type="transmembrane region" description="Helical" evidence="5">
    <location>
        <begin position="24"/>
        <end position="45"/>
    </location>
</feature>
<evidence type="ECO:0000256" key="5">
    <source>
        <dbReference type="RuleBase" id="RU369025"/>
    </source>
</evidence>
<keyword evidence="5" id="KW-0406">Ion transport</keyword>
<name>A0A1H7GZA0_9GAMM</name>
<protein>
    <recommendedName>
        <fullName evidence="5">Small-conductance mechanosensitive channel</fullName>
    </recommendedName>
</protein>
<evidence type="ECO:0000256" key="4">
    <source>
        <dbReference type="ARBA" id="ARBA00023136"/>
    </source>
</evidence>
<feature type="transmembrane region" description="Helical" evidence="5">
    <location>
        <begin position="118"/>
        <end position="141"/>
    </location>
</feature>
<dbReference type="InterPro" id="IPR008910">
    <property type="entry name" value="MSC_TM_helix"/>
</dbReference>
<dbReference type="InterPro" id="IPR045275">
    <property type="entry name" value="MscS_archaea/bacteria_type"/>
</dbReference>
<keyword evidence="8" id="KW-1185">Reference proteome</keyword>
<dbReference type="GO" id="GO:0008381">
    <property type="term" value="F:mechanosensitive monoatomic ion channel activity"/>
    <property type="evidence" value="ECO:0007669"/>
    <property type="project" value="InterPro"/>
</dbReference>
<evidence type="ECO:0000259" key="6">
    <source>
        <dbReference type="Pfam" id="PF00924"/>
    </source>
</evidence>
<dbReference type="EMBL" id="FOAS01000002">
    <property type="protein sequence ID" value="SEK43364.1"/>
    <property type="molecule type" value="Genomic_DNA"/>
</dbReference>
<dbReference type="InterPro" id="IPR010920">
    <property type="entry name" value="LSM_dom_sf"/>
</dbReference>
<dbReference type="AlphaFoldDB" id="A0A1H7GZA0"/>
<dbReference type="GO" id="GO:0005886">
    <property type="term" value="C:plasma membrane"/>
    <property type="evidence" value="ECO:0007669"/>
    <property type="project" value="UniProtKB-SubCell"/>
</dbReference>
<feature type="domain" description="Mechanosensitive ion channel MscS" evidence="6">
    <location>
        <begin position="219"/>
        <end position="271"/>
    </location>
</feature>
<keyword evidence="5" id="KW-0407">Ion channel</keyword>
<dbReference type="InterPro" id="IPR006685">
    <property type="entry name" value="MscS_channel_2nd"/>
</dbReference>
<dbReference type="Pfam" id="PF00924">
    <property type="entry name" value="MS_channel_2nd"/>
    <property type="match status" value="1"/>
</dbReference>
<feature type="transmembrane region" description="Helical" evidence="5">
    <location>
        <begin position="87"/>
        <end position="106"/>
    </location>
</feature>
<keyword evidence="5" id="KW-1003">Cell membrane</keyword>
<comment type="subunit">
    <text evidence="5">Homoheptamer.</text>
</comment>
<feature type="transmembrane region" description="Helical" evidence="5">
    <location>
        <begin position="185"/>
        <end position="207"/>
    </location>
</feature>
<dbReference type="InterPro" id="IPR023408">
    <property type="entry name" value="MscS_beta-dom_sf"/>
</dbReference>
<gene>
    <name evidence="7" type="ORF">SAMN05216214_102235</name>
</gene>
<evidence type="ECO:0000313" key="7">
    <source>
        <dbReference type="EMBL" id="SEK43364.1"/>
    </source>
</evidence>
<comment type="caution">
    <text evidence="5">Lacks conserved residue(s) required for the propagation of feature annotation.</text>
</comment>
<keyword evidence="4 5" id="KW-0472">Membrane</keyword>
<comment type="function">
    <text evidence="5">Mechanosensitive channel that participates in the regulation of osmotic pressure changes within the cell, opening in response to stretch forces in the membrane lipid bilayer, without the need for other proteins. Contributes to normal resistance to hypoosmotic shock. Forms an ion channel of 1.0 nanosiemens conductance with a slight preference for anions.</text>
</comment>
<dbReference type="PANTHER" id="PTHR30221">
    <property type="entry name" value="SMALL-CONDUCTANCE MECHANOSENSITIVE CHANNEL"/>
    <property type="match status" value="1"/>
</dbReference>
<sequence>MPLDIWTQGLVSAMSTLWGKIAGFIPNLLGAVVLVILGFVVAKLLDALITKVLAKLGLDRLMAGTGVDKLLKRIGIGLPVSALTGKVIYWFIVLVFAVSAVEVLGLDRVSSMLDGVVLYLPKLFSAALLMLGGFLLAHLVYNVAKGAAEGIGLDYAHAMGRLSQGLVLIISISVAISQLQIKTELLNLVIAIVLVTVGLAAALSIGLGSRQVASQILAGIYVRELYEAGDQISLDNVEGEIEEIGTVKTIILLASGERVTLPNRALLESSVKSR</sequence>
<feature type="transmembrane region" description="Helical" evidence="5">
    <location>
        <begin position="162"/>
        <end position="179"/>
    </location>
</feature>
<proteinExistence type="inferred from homology"/>
<dbReference type="Gene3D" id="2.30.30.60">
    <property type="match status" value="1"/>
</dbReference>
<keyword evidence="2 5" id="KW-0812">Transmembrane</keyword>
<keyword evidence="5" id="KW-0813">Transport</keyword>
<evidence type="ECO:0000313" key="8">
    <source>
        <dbReference type="Proteomes" id="UP000185766"/>
    </source>
</evidence>
<dbReference type="OrthoDB" id="6225269at2"/>
<keyword evidence="3 5" id="KW-1133">Transmembrane helix</keyword>
<evidence type="ECO:0000256" key="2">
    <source>
        <dbReference type="ARBA" id="ARBA00022692"/>
    </source>
</evidence>
<comment type="similarity">
    <text evidence="5">Belongs to the MscS (TC 1.A.23) family.</text>
</comment>
<reference evidence="7 8" key="1">
    <citation type="submission" date="2016-10" db="EMBL/GenBank/DDBJ databases">
        <authorList>
            <person name="de Groot N.N."/>
        </authorList>
    </citation>
    <scope>NUCLEOTIDE SEQUENCE [LARGE SCALE GENOMIC DNA]</scope>
    <source>
        <strain evidence="7 8">JCM 19513</strain>
    </source>
</reference>
<dbReference type="SUPFAM" id="SSF50182">
    <property type="entry name" value="Sm-like ribonucleoproteins"/>
    <property type="match status" value="1"/>
</dbReference>
<comment type="subcellular location">
    <subcellularLocation>
        <location evidence="5">Cell inner membrane</location>
        <topology evidence="5">Multi-pass membrane protein</topology>
    </subcellularLocation>
    <subcellularLocation>
        <location evidence="1">Membrane</location>
    </subcellularLocation>
</comment>
<dbReference type="Pfam" id="PF05552">
    <property type="entry name" value="MS_channel_1st_1"/>
    <property type="match status" value="2"/>
</dbReference>
<organism evidence="7 8">
    <name type="scientific">Atopomonas hussainii</name>
    <dbReference type="NCBI Taxonomy" id="1429083"/>
    <lineage>
        <taxon>Bacteria</taxon>
        <taxon>Pseudomonadati</taxon>
        <taxon>Pseudomonadota</taxon>
        <taxon>Gammaproteobacteria</taxon>
        <taxon>Pseudomonadales</taxon>
        <taxon>Pseudomonadaceae</taxon>
        <taxon>Atopomonas</taxon>
    </lineage>
</organism>
<dbReference type="PANTHER" id="PTHR30221:SF1">
    <property type="entry name" value="SMALL-CONDUCTANCE MECHANOSENSITIVE CHANNEL"/>
    <property type="match status" value="1"/>
</dbReference>
<evidence type="ECO:0000256" key="1">
    <source>
        <dbReference type="ARBA" id="ARBA00004370"/>
    </source>
</evidence>
<accession>A0A1H7GZA0</accession>
<dbReference type="RefSeq" id="WP_071871138.1">
    <property type="nucleotide sequence ID" value="NZ_FOAS01000002.1"/>
</dbReference>
<dbReference type="Proteomes" id="UP000185766">
    <property type="component" value="Unassembled WGS sequence"/>
</dbReference>
<keyword evidence="5" id="KW-0997">Cell inner membrane</keyword>
<evidence type="ECO:0000256" key="3">
    <source>
        <dbReference type="ARBA" id="ARBA00022989"/>
    </source>
</evidence>